<reference evidence="2 3" key="1">
    <citation type="journal article" date="2023" name="Commun. Biol.">
        <title>Reorganization of the ancestral sex-determining regions during the evolution of trioecy in Pleodorina starrii.</title>
        <authorList>
            <person name="Takahashi K."/>
            <person name="Suzuki S."/>
            <person name="Kawai-Toyooka H."/>
            <person name="Yamamoto K."/>
            <person name="Hamaji T."/>
            <person name="Ootsuki R."/>
            <person name="Yamaguchi H."/>
            <person name="Kawachi M."/>
            <person name="Higashiyama T."/>
            <person name="Nozaki H."/>
        </authorList>
    </citation>
    <scope>NUCLEOTIDE SEQUENCE [LARGE SCALE GENOMIC DNA]</scope>
    <source>
        <strain evidence="2 3">NIES-4479</strain>
    </source>
</reference>
<evidence type="ECO:0000313" key="3">
    <source>
        <dbReference type="Proteomes" id="UP001165080"/>
    </source>
</evidence>
<feature type="region of interest" description="Disordered" evidence="1">
    <location>
        <begin position="379"/>
        <end position="407"/>
    </location>
</feature>
<name>A0A9W6BZ93_9CHLO</name>
<gene>
    <name evidence="2" type="primary">PLEST009446</name>
    <name evidence="2" type="ORF">PLESTB_001741200</name>
</gene>
<evidence type="ECO:0008006" key="4">
    <source>
        <dbReference type="Google" id="ProtNLM"/>
    </source>
</evidence>
<proteinExistence type="predicted"/>
<feature type="compositionally biased region" description="Low complexity" evidence="1">
    <location>
        <begin position="257"/>
        <end position="287"/>
    </location>
</feature>
<dbReference type="SUPFAM" id="SSF54593">
    <property type="entry name" value="Glyoxalase/Bleomycin resistance protein/Dihydroxybiphenyl dioxygenase"/>
    <property type="match status" value="1"/>
</dbReference>
<dbReference type="Gene3D" id="3.10.180.10">
    <property type="entry name" value="2,3-Dihydroxybiphenyl 1,2-Dioxygenase, domain 1"/>
    <property type="match status" value="1"/>
</dbReference>
<organism evidence="2 3">
    <name type="scientific">Pleodorina starrii</name>
    <dbReference type="NCBI Taxonomy" id="330485"/>
    <lineage>
        <taxon>Eukaryota</taxon>
        <taxon>Viridiplantae</taxon>
        <taxon>Chlorophyta</taxon>
        <taxon>core chlorophytes</taxon>
        <taxon>Chlorophyceae</taxon>
        <taxon>CS clade</taxon>
        <taxon>Chlamydomonadales</taxon>
        <taxon>Volvocaceae</taxon>
        <taxon>Pleodorina</taxon>
    </lineage>
</organism>
<feature type="region of interest" description="Disordered" evidence="1">
    <location>
        <begin position="257"/>
        <end position="292"/>
    </location>
</feature>
<dbReference type="AlphaFoldDB" id="A0A9W6BZ93"/>
<dbReference type="PANTHER" id="PTHR40280">
    <property type="entry name" value="BLR6907 PROTEIN"/>
    <property type="match status" value="1"/>
</dbReference>
<keyword evidence="3" id="KW-1185">Reference proteome</keyword>
<evidence type="ECO:0000256" key="1">
    <source>
        <dbReference type="SAM" id="MobiDB-lite"/>
    </source>
</evidence>
<protein>
    <recommendedName>
        <fullName evidence="4">VOC domain-containing protein</fullName>
    </recommendedName>
</protein>
<feature type="compositionally biased region" description="Low complexity" evidence="1">
    <location>
        <begin position="393"/>
        <end position="407"/>
    </location>
</feature>
<dbReference type="EMBL" id="BRXU01000044">
    <property type="protein sequence ID" value="GLC61301.1"/>
    <property type="molecule type" value="Genomic_DNA"/>
</dbReference>
<dbReference type="PANTHER" id="PTHR40280:SF1">
    <property type="entry name" value="VOC DOMAIN-CONTAINING PROTEIN"/>
    <property type="match status" value="1"/>
</dbReference>
<accession>A0A9W6BZ93</accession>
<comment type="caution">
    <text evidence="2">The sequence shown here is derived from an EMBL/GenBank/DDBJ whole genome shotgun (WGS) entry which is preliminary data.</text>
</comment>
<evidence type="ECO:0000313" key="2">
    <source>
        <dbReference type="EMBL" id="GLC61301.1"/>
    </source>
</evidence>
<dbReference type="InterPro" id="IPR029068">
    <property type="entry name" value="Glyas_Bleomycin-R_OHBP_Dase"/>
</dbReference>
<dbReference type="Proteomes" id="UP001165080">
    <property type="component" value="Unassembled WGS sequence"/>
</dbReference>
<sequence length="444" mass="46891">MRRSATFPARSRVSHRHPIVGRVCVSRAGAGAGAGGGGGGRAGVWPFFEGRLEVGPVAVAGAASAPAPPAAPGADAGTCTDVYDDTEQLDEQCQDVGNVVLLEHINLEVPDVEVARLFFGEGLGLSADPSTTAAQRGGLHVMWYNCGKQQFHIARGPGAQRLPPGSVVGLVMRDVGAVAERMEGVRQMLGDVALTYARSDTLEVVDPYGNTYAVHASLPYFPGRQGIAYLQLPCFPGTAAAIAQFYASRMGARCRVSSGSSSSSSSSSSSTPHDSRSTSTSPSTSSSRMAPTRAEVWMGPGQKLVFVEQPQLGPLSEQAVAALFDGWHLAMYVADFSRTFTALHHPNRPPFNQHPYRDKYDNLQDALRNRQFRFQDIVGPAATGDGPSVSKAGDVPSVSGVSEPGVSGTAGGGEVLLYRISHEVRSLHHPLYGRPLYGRETGFA</sequence>